<dbReference type="InterPro" id="IPR041846">
    <property type="entry name" value="ENL_dom"/>
</dbReference>
<keyword evidence="5" id="KW-1015">Disulfide bond</keyword>
<evidence type="ECO:0000256" key="4">
    <source>
        <dbReference type="ARBA" id="ARBA00023136"/>
    </source>
</evidence>
<dbReference type="PANTHER" id="PTHR33021">
    <property type="entry name" value="BLUE COPPER PROTEIN"/>
    <property type="match status" value="1"/>
</dbReference>
<dbReference type="GO" id="GO:0012505">
    <property type="term" value="C:endomembrane system"/>
    <property type="evidence" value="ECO:0007669"/>
    <property type="project" value="UniProtKB-SubCell"/>
</dbReference>
<keyword evidence="13" id="KW-1185">Reference proteome</keyword>
<keyword evidence="7" id="KW-0449">Lipoprotein</keyword>
<dbReference type="FunFam" id="2.60.40.420:FF:000010">
    <property type="entry name" value="Early nodulin-like protein 1"/>
    <property type="match status" value="1"/>
</dbReference>
<proteinExistence type="inferred from homology"/>
<sequence>MASRALLLCSFVVLAFAAGSQAKDFIVGGPTDGWKVPAMADALNKWASANRFHIGDNLVFKFNAAADSVLEVSLDDYNRCSTASPINTYKASDATVPLPRSGRRYFVSGTPGNCDKGERLIVVVMSDKHGRRPGSAPVPAAAPAQSPRAAGLVHVPAPAPAPAPAKGAAARTAGSGSLLLGALLAALLGF</sequence>
<evidence type="ECO:0000256" key="9">
    <source>
        <dbReference type="ARBA" id="ARBA00037868"/>
    </source>
</evidence>
<dbReference type="PROSITE" id="PS51485">
    <property type="entry name" value="PHYTOCYANIN"/>
    <property type="match status" value="1"/>
</dbReference>
<feature type="chain" id="PRO_5042066369" description="Phytocyanin domain-containing protein" evidence="10">
    <location>
        <begin position="23"/>
        <end position="190"/>
    </location>
</feature>
<dbReference type="EMBL" id="JAUUTY010000007">
    <property type="protein sequence ID" value="KAK1608577.1"/>
    <property type="molecule type" value="Genomic_DNA"/>
</dbReference>
<evidence type="ECO:0000256" key="7">
    <source>
        <dbReference type="ARBA" id="ARBA00023288"/>
    </source>
</evidence>
<dbReference type="InterPro" id="IPR008972">
    <property type="entry name" value="Cupredoxin"/>
</dbReference>
<name>A0AAD8QVF4_LOLMU</name>
<dbReference type="GO" id="GO:0098552">
    <property type="term" value="C:side of membrane"/>
    <property type="evidence" value="ECO:0007669"/>
    <property type="project" value="UniProtKB-KW"/>
</dbReference>
<evidence type="ECO:0000259" key="11">
    <source>
        <dbReference type="PROSITE" id="PS51485"/>
    </source>
</evidence>
<accession>A0AAD8QVF4</accession>
<dbReference type="Gene3D" id="2.60.40.420">
    <property type="entry name" value="Cupredoxins - blue copper proteins"/>
    <property type="match status" value="1"/>
</dbReference>
<evidence type="ECO:0000256" key="3">
    <source>
        <dbReference type="ARBA" id="ARBA00022729"/>
    </source>
</evidence>
<evidence type="ECO:0000256" key="8">
    <source>
        <dbReference type="ARBA" id="ARBA00035011"/>
    </source>
</evidence>
<dbReference type="GO" id="GO:0005886">
    <property type="term" value="C:plasma membrane"/>
    <property type="evidence" value="ECO:0007669"/>
    <property type="project" value="TreeGrafter"/>
</dbReference>
<dbReference type="InterPro" id="IPR039391">
    <property type="entry name" value="Phytocyanin-like"/>
</dbReference>
<feature type="signal peptide" evidence="10">
    <location>
        <begin position="1"/>
        <end position="22"/>
    </location>
</feature>
<evidence type="ECO:0000256" key="6">
    <source>
        <dbReference type="ARBA" id="ARBA00023180"/>
    </source>
</evidence>
<evidence type="ECO:0000256" key="2">
    <source>
        <dbReference type="ARBA" id="ARBA00022622"/>
    </source>
</evidence>
<comment type="similarity">
    <text evidence="8">Belongs to the early nodulin-like (ENODL) family.</text>
</comment>
<evidence type="ECO:0000313" key="12">
    <source>
        <dbReference type="EMBL" id="KAK1608577.1"/>
    </source>
</evidence>
<organism evidence="12 13">
    <name type="scientific">Lolium multiflorum</name>
    <name type="common">Italian ryegrass</name>
    <name type="synonym">Lolium perenne subsp. multiflorum</name>
    <dbReference type="NCBI Taxonomy" id="4521"/>
    <lineage>
        <taxon>Eukaryota</taxon>
        <taxon>Viridiplantae</taxon>
        <taxon>Streptophyta</taxon>
        <taxon>Embryophyta</taxon>
        <taxon>Tracheophyta</taxon>
        <taxon>Spermatophyta</taxon>
        <taxon>Magnoliopsida</taxon>
        <taxon>Liliopsida</taxon>
        <taxon>Poales</taxon>
        <taxon>Poaceae</taxon>
        <taxon>BOP clade</taxon>
        <taxon>Pooideae</taxon>
        <taxon>Poodae</taxon>
        <taxon>Poeae</taxon>
        <taxon>Poeae Chloroplast Group 2 (Poeae type)</taxon>
        <taxon>Loliodinae</taxon>
        <taxon>Loliinae</taxon>
        <taxon>Lolium</taxon>
    </lineage>
</organism>
<dbReference type="InterPro" id="IPR003245">
    <property type="entry name" value="Phytocyanin_dom"/>
</dbReference>
<protein>
    <recommendedName>
        <fullName evidence="11">Phytocyanin domain-containing protein</fullName>
    </recommendedName>
</protein>
<comment type="caution">
    <text evidence="12">The sequence shown here is derived from an EMBL/GenBank/DDBJ whole genome shotgun (WGS) entry which is preliminary data.</text>
</comment>
<keyword evidence="6" id="KW-0325">Glycoprotein</keyword>
<dbReference type="AlphaFoldDB" id="A0AAD8QVF4"/>
<keyword evidence="2" id="KW-0336">GPI-anchor</keyword>
<keyword evidence="3 10" id="KW-0732">Signal</keyword>
<dbReference type="Pfam" id="PF02298">
    <property type="entry name" value="Cu_bind_like"/>
    <property type="match status" value="1"/>
</dbReference>
<comment type="subcellular location">
    <subcellularLocation>
        <location evidence="9">Endomembrane system</location>
        <topology evidence="9">Lipid-anchor</topology>
    </subcellularLocation>
    <subcellularLocation>
        <location evidence="1">Membrane</location>
        <topology evidence="1">Lipid-anchor</topology>
        <topology evidence="1">GPI-anchor</topology>
    </subcellularLocation>
</comment>
<feature type="domain" description="Phytocyanin" evidence="11">
    <location>
        <begin position="23"/>
        <end position="126"/>
    </location>
</feature>
<keyword evidence="4" id="KW-0472">Membrane</keyword>
<dbReference type="GO" id="GO:0009055">
    <property type="term" value="F:electron transfer activity"/>
    <property type="evidence" value="ECO:0007669"/>
    <property type="project" value="InterPro"/>
</dbReference>
<reference evidence="12" key="1">
    <citation type="submission" date="2023-07" db="EMBL/GenBank/DDBJ databases">
        <title>A chromosome-level genome assembly of Lolium multiflorum.</title>
        <authorList>
            <person name="Chen Y."/>
            <person name="Copetti D."/>
            <person name="Kolliker R."/>
            <person name="Studer B."/>
        </authorList>
    </citation>
    <scope>NUCLEOTIDE SEQUENCE</scope>
    <source>
        <strain evidence="12">02402/16</strain>
        <tissue evidence="12">Leaf</tissue>
    </source>
</reference>
<evidence type="ECO:0000313" key="13">
    <source>
        <dbReference type="Proteomes" id="UP001231189"/>
    </source>
</evidence>
<evidence type="ECO:0000256" key="10">
    <source>
        <dbReference type="SAM" id="SignalP"/>
    </source>
</evidence>
<gene>
    <name evidence="12" type="ORF">QYE76_032250</name>
</gene>
<evidence type="ECO:0000256" key="5">
    <source>
        <dbReference type="ARBA" id="ARBA00023157"/>
    </source>
</evidence>
<dbReference type="SUPFAM" id="SSF49503">
    <property type="entry name" value="Cupredoxins"/>
    <property type="match status" value="1"/>
</dbReference>
<dbReference type="CDD" id="cd11019">
    <property type="entry name" value="OsENODL1_like"/>
    <property type="match status" value="1"/>
</dbReference>
<dbReference type="Proteomes" id="UP001231189">
    <property type="component" value="Unassembled WGS sequence"/>
</dbReference>
<dbReference type="PANTHER" id="PTHR33021:SF197">
    <property type="entry name" value="EARLY NODULIN-LIKE PROTEIN 13"/>
    <property type="match status" value="1"/>
</dbReference>
<evidence type="ECO:0000256" key="1">
    <source>
        <dbReference type="ARBA" id="ARBA00004589"/>
    </source>
</evidence>